<keyword evidence="3" id="KW-0804">Transcription</keyword>
<gene>
    <name evidence="6" type="ORF">GJ699_25115</name>
</gene>
<dbReference type="InterPro" id="IPR001647">
    <property type="entry name" value="HTH_TetR"/>
</dbReference>
<dbReference type="SUPFAM" id="SSF46689">
    <property type="entry name" value="Homeodomain-like"/>
    <property type="match status" value="1"/>
</dbReference>
<evidence type="ECO:0000313" key="7">
    <source>
        <dbReference type="Proteomes" id="UP000433309"/>
    </source>
</evidence>
<dbReference type="Pfam" id="PF00440">
    <property type="entry name" value="TetR_N"/>
    <property type="match status" value="1"/>
</dbReference>
<dbReference type="Proteomes" id="UP000433309">
    <property type="component" value="Unassembled WGS sequence"/>
</dbReference>
<sequence length="203" mass="22167">MKKSKAETAETRRRIVEIAAKAFRKQGIEATGVAQIMASAGLSHGGFYRHFTSKDQLVTEALSATEKNLLRDSAAAAETGGDAILRVFNEYMTSNYRDNVEDGCPLAAMGSELVRANDDTRHAATNSFRKITDTVAPFMHARDGEDRDDMAISLLTNMIGALTVARMVDDPVLSDKILAVTQRRIGRVIDHTKAPSARRLNGE</sequence>
<name>A0A6I2L642_9BURK</name>
<dbReference type="SUPFAM" id="SSF48498">
    <property type="entry name" value="Tetracyclin repressor-like, C-terminal domain"/>
    <property type="match status" value="1"/>
</dbReference>
<evidence type="ECO:0000256" key="3">
    <source>
        <dbReference type="ARBA" id="ARBA00023163"/>
    </source>
</evidence>
<dbReference type="InterPro" id="IPR036271">
    <property type="entry name" value="Tet_transcr_reg_TetR-rel_C_sf"/>
</dbReference>
<proteinExistence type="predicted"/>
<keyword evidence="7" id="KW-1185">Reference proteome</keyword>
<dbReference type="InterPro" id="IPR054156">
    <property type="entry name" value="YxaF_TetR_C"/>
</dbReference>
<dbReference type="PRINTS" id="PR00455">
    <property type="entry name" value="HTHTETR"/>
</dbReference>
<evidence type="ECO:0000259" key="5">
    <source>
        <dbReference type="PROSITE" id="PS50977"/>
    </source>
</evidence>
<dbReference type="RefSeq" id="WP_154381499.1">
    <property type="nucleotide sequence ID" value="NZ_WKJK01000015.1"/>
</dbReference>
<evidence type="ECO:0000256" key="4">
    <source>
        <dbReference type="PROSITE-ProRule" id="PRU00335"/>
    </source>
</evidence>
<keyword evidence="1" id="KW-0805">Transcription regulation</keyword>
<dbReference type="Gene3D" id="1.10.10.60">
    <property type="entry name" value="Homeodomain-like"/>
    <property type="match status" value="1"/>
</dbReference>
<protein>
    <submittedName>
        <fullName evidence="6">TetR family transcriptional regulator</fullName>
    </submittedName>
</protein>
<dbReference type="PANTHER" id="PTHR47506">
    <property type="entry name" value="TRANSCRIPTIONAL REGULATORY PROTEIN"/>
    <property type="match status" value="1"/>
</dbReference>
<organism evidence="6 7">
    <name type="scientific">Duganella guangzhouensis</name>
    <dbReference type="NCBI Taxonomy" id="2666084"/>
    <lineage>
        <taxon>Bacteria</taxon>
        <taxon>Pseudomonadati</taxon>
        <taxon>Pseudomonadota</taxon>
        <taxon>Betaproteobacteria</taxon>
        <taxon>Burkholderiales</taxon>
        <taxon>Oxalobacteraceae</taxon>
        <taxon>Telluria group</taxon>
        <taxon>Duganella</taxon>
    </lineage>
</organism>
<dbReference type="Pfam" id="PF21993">
    <property type="entry name" value="TetR_C_13_2"/>
    <property type="match status" value="1"/>
</dbReference>
<reference evidence="6 7" key="1">
    <citation type="submission" date="2019-11" db="EMBL/GenBank/DDBJ databases">
        <title>Novel species isolated from a subtropical stream in China.</title>
        <authorList>
            <person name="Lu H."/>
        </authorList>
    </citation>
    <scope>NUCLEOTIDE SEQUENCE [LARGE SCALE GENOMIC DNA]</scope>
    <source>
        <strain evidence="6 7">FT80W</strain>
    </source>
</reference>
<dbReference type="Gene3D" id="1.10.357.10">
    <property type="entry name" value="Tetracycline Repressor, domain 2"/>
    <property type="match status" value="1"/>
</dbReference>
<comment type="caution">
    <text evidence="6">The sequence shown here is derived from an EMBL/GenBank/DDBJ whole genome shotgun (WGS) entry which is preliminary data.</text>
</comment>
<feature type="domain" description="HTH tetR-type" evidence="5">
    <location>
        <begin position="9"/>
        <end position="69"/>
    </location>
</feature>
<dbReference type="PANTHER" id="PTHR47506:SF7">
    <property type="entry name" value="TRANSCRIPTIONAL REGULATORY PROTEIN"/>
    <property type="match status" value="1"/>
</dbReference>
<dbReference type="EMBL" id="WKJK01000015">
    <property type="protein sequence ID" value="MRW93273.1"/>
    <property type="molecule type" value="Genomic_DNA"/>
</dbReference>
<evidence type="ECO:0000313" key="6">
    <source>
        <dbReference type="EMBL" id="MRW93273.1"/>
    </source>
</evidence>
<dbReference type="InterPro" id="IPR009057">
    <property type="entry name" value="Homeodomain-like_sf"/>
</dbReference>
<evidence type="ECO:0000256" key="2">
    <source>
        <dbReference type="ARBA" id="ARBA00023125"/>
    </source>
</evidence>
<dbReference type="AlphaFoldDB" id="A0A6I2L642"/>
<keyword evidence="2 4" id="KW-0238">DNA-binding</keyword>
<evidence type="ECO:0000256" key="1">
    <source>
        <dbReference type="ARBA" id="ARBA00023015"/>
    </source>
</evidence>
<dbReference type="GO" id="GO:0003677">
    <property type="term" value="F:DNA binding"/>
    <property type="evidence" value="ECO:0007669"/>
    <property type="project" value="UniProtKB-UniRule"/>
</dbReference>
<feature type="DNA-binding region" description="H-T-H motif" evidence="4">
    <location>
        <begin position="32"/>
        <end position="51"/>
    </location>
</feature>
<accession>A0A6I2L642</accession>
<dbReference type="PROSITE" id="PS50977">
    <property type="entry name" value="HTH_TETR_2"/>
    <property type="match status" value="1"/>
</dbReference>